<dbReference type="Pfam" id="PF02801">
    <property type="entry name" value="Ketoacyl-synt_C"/>
    <property type="match status" value="1"/>
</dbReference>
<sequence>MVERWPIVGMGAICSLGSTARETFDALCAGRSGLAPIRGFTTDWYTSDSLFEIDDRDDSKDRPGRATGFLLSVIAEALTDAGLSDDLGDVPVLVGTGLRELRSVELWRGSGAAVTPAELHFGAAVRSRFGAWDTHTFSNACSASLYALSLATDLLSAGEADTVVVAGTDSITESMFGVADRVQSIPPDAVRPFDRERRGTILGEGAAAVVLRREPGTGGSPRGWVRGVEVNCDAHHPTAPEAGSIAGAMRAAHQRAGVTPADIDLVMLHGTGTIANDLGEALAMREVYGEDLARPVCTAMKSMTGHTSGASGLHSLITALQSMDAGRVVPVPTLEKPIDEMSGFRLAREQAVPVDARLAQINAFGFGGINAVTVVEGNR</sequence>
<evidence type="ECO:0000256" key="3">
    <source>
        <dbReference type="RuleBase" id="RU003694"/>
    </source>
</evidence>
<organism evidence="5 6">
    <name type="scientific">Actinoplanes aureus</name>
    <dbReference type="NCBI Taxonomy" id="2792083"/>
    <lineage>
        <taxon>Bacteria</taxon>
        <taxon>Bacillati</taxon>
        <taxon>Actinomycetota</taxon>
        <taxon>Actinomycetes</taxon>
        <taxon>Micromonosporales</taxon>
        <taxon>Micromonosporaceae</taxon>
        <taxon>Actinoplanes</taxon>
    </lineage>
</organism>
<keyword evidence="2 3" id="KW-0808">Transferase</keyword>
<dbReference type="InterPro" id="IPR014031">
    <property type="entry name" value="Ketoacyl_synth_C"/>
</dbReference>
<dbReference type="InterPro" id="IPR020841">
    <property type="entry name" value="PKS_Beta-ketoAc_synthase_dom"/>
</dbReference>
<dbReference type="PANTHER" id="PTHR11712:SF347">
    <property type="entry name" value="BETA KETOACYL-ACYL CARRIER PROTEIN SYNTHASE"/>
    <property type="match status" value="1"/>
</dbReference>
<dbReference type="EMBL" id="JADQTO010000030">
    <property type="protein sequence ID" value="MBG0567777.1"/>
    <property type="molecule type" value="Genomic_DNA"/>
</dbReference>
<proteinExistence type="inferred from homology"/>
<evidence type="ECO:0000256" key="1">
    <source>
        <dbReference type="ARBA" id="ARBA00008467"/>
    </source>
</evidence>
<dbReference type="PROSITE" id="PS52004">
    <property type="entry name" value="KS3_2"/>
    <property type="match status" value="1"/>
</dbReference>
<name>A0A931G2J4_9ACTN</name>
<evidence type="ECO:0000256" key="2">
    <source>
        <dbReference type="ARBA" id="ARBA00022679"/>
    </source>
</evidence>
<evidence type="ECO:0000259" key="4">
    <source>
        <dbReference type="PROSITE" id="PS52004"/>
    </source>
</evidence>
<dbReference type="GO" id="GO:0006633">
    <property type="term" value="P:fatty acid biosynthetic process"/>
    <property type="evidence" value="ECO:0007669"/>
    <property type="project" value="TreeGrafter"/>
</dbReference>
<dbReference type="InterPro" id="IPR016039">
    <property type="entry name" value="Thiolase-like"/>
</dbReference>
<evidence type="ECO:0000313" key="5">
    <source>
        <dbReference type="EMBL" id="MBG0567777.1"/>
    </source>
</evidence>
<dbReference type="PANTHER" id="PTHR11712">
    <property type="entry name" value="POLYKETIDE SYNTHASE-RELATED"/>
    <property type="match status" value="1"/>
</dbReference>
<evidence type="ECO:0000313" key="6">
    <source>
        <dbReference type="Proteomes" id="UP000598146"/>
    </source>
</evidence>
<comment type="similarity">
    <text evidence="1 3">Belongs to the thiolase-like superfamily. Beta-ketoacyl-ACP synthases family.</text>
</comment>
<dbReference type="InterPro" id="IPR014030">
    <property type="entry name" value="Ketoacyl_synth_N"/>
</dbReference>
<dbReference type="RefSeq" id="WP_196419552.1">
    <property type="nucleotide sequence ID" value="NZ_JADQTO010000030.1"/>
</dbReference>
<dbReference type="AlphaFoldDB" id="A0A931G2J4"/>
<dbReference type="GO" id="GO:0004315">
    <property type="term" value="F:3-oxoacyl-[acyl-carrier-protein] synthase activity"/>
    <property type="evidence" value="ECO:0007669"/>
    <property type="project" value="TreeGrafter"/>
</dbReference>
<dbReference type="Gene3D" id="3.40.47.10">
    <property type="match status" value="1"/>
</dbReference>
<dbReference type="Proteomes" id="UP000598146">
    <property type="component" value="Unassembled WGS sequence"/>
</dbReference>
<keyword evidence="6" id="KW-1185">Reference proteome</keyword>
<comment type="caution">
    <text evidence="5">The sequence shown here is derived from an EMBL/GenBank/DDBJ whole genome shotgun (WGS) entry which is preliminary data.</text>
</comment>
<protein>
    <submittedName>
        <fullName evidence="5">3-oxoacyl-ACP synthase</fullName>
    </submittedName>
</protein>
<accession>A0A931G2J4</accession>
<gene>
    <name evidence="5" type="ORF">I4J89_40665</name>
</gene>
<dbReference type="Pfam" id="PF00109">
    <property type="entry name" value="ketoacyl-synt"/>
    <property type="match status" value="1"/>
</dbReference>
<feature type="domain" description="Ketosynthase family 3 (KS3)" evidence="4">
    <location>
        <begin position="1"/>
        <end position="377"/>
    </location>
</feature>
<dbReference type="InterPro" id="IPR000794">
    <property type="entry name" value="Beta-ketoacyl_synthase"/>
</dbReference>
<dbReference type="SMART" id="SM00825">
    <property type="entry name" value="PKS_KS"/>
    <property type="match status" value="1"/>
</dbReference>
<reference evidence="5" key="1">
    <citation type="submission" date="2020-11" db="EMBL/GenBank/DDBJ databases">
        <title>Isolation and identification of active actinomycetes.</title>
        <authorList>
            <person name="Sun X."/>
        </authorList>
    </citation>
    <scope>NUCLEOTIDE SEQUENCE</scope>
    <source>
        <strain evidence="5">NEAU-A11</strain>
    </source>
</reference>
<dbReference type="SUPFAM" id="SSF53901">
    <property type="entry name" value="Thiolase-like"/>
    <property type="match status" value="2"/>
</dbReference>